<dbReference type="Proteomes" id="UP000014760">
    <property type="component" value="Unassembled WGS sequence"/>
</dbReference>
<reference evidence="1 3" key="2">
    <citation type="journal article" date="2013" name="Nature">
        <title>Insights into bilaterian evolution from three spiralian genomes.</title>
        <authorList>
            <person name="Simakov O."/>
            <person name="Marletaz F."/>
            <person name="Cho S.J."/>
            <person name="Edsinger-Gonzales E."/>
            <person name="Havlak P."/>
            <person name="Hellsten U."/>
            <person name="Kuo D.H."/>
            <person name="Larsson T."/>
            <person name="Lv J."/>
            <person name="Arendt D."/>
            <person name="Savage R."/>
            <person name="Osoegawa K."/>
            <person name="de Jong P."/>
            <person name="Grimwood J."/>
            <person name="Chapman J.A."/>
            <person name="Shapiro H."/>
            <person name="Aerts A."/>
            <person name="Otillar R.P."/>
            <person name="Terry A.Y."/>
            <person name="Boore J.L."/>
            <person name="Grigoriev I.V."/>
            <person name="Lindberg D.R."/>
            <person name="Seaver E.C."/>
            <person name="Weisblat D.A."/>
            <person name="Putnam N.H."/>
            <person name="Rokhsar D.S."/>
        </authorList>
    </citation>
    <scope>NUCLEOTIDE SEQUENCE</scope>
    <source>
        <strain evidence="1 3">I ESC-2004</strain>
    </source>
</reference>
<proteinExistence type="predicted"/>
<evidence type="ECO:0000313" key="3">
    <source>
        <dbReference type="Proteomes" id="UP000014760"/>
    </source>
</evidence>
<dbReference type="EMBL" id="KB295659">
    <property type="protein sequence ID" value="ELU12798.1"/>
    <property type="molecule type" value="Genomic_DNA"/>
</dbReference>
<dbReference type="EMBL" id="AMQN01019367">
    <property type="status" value="NOT_ANNOTATED_CDS"/>
    <property type="molecule type" value="Genomic_DNA"/>
</dbReference>
<gene>
    <name evidence="1" type="ORF">CAPTEDRAFT_217181</name>
</gene>
<reference evidence="3" key="1">
    <citation type="submission" date="2012-12" db="EMBL/GenBank/DDBJ databases">
        <authorList>
            <person name="Hellsten U."/>
            <person name="Grimwood J."/>
            <person name="Chapman J.A."/>
            <person name="Shapiro H."/>
            <person name="Aerts A."/>
            <person name="Otillar R.P."/>
            <person name="Terry A.Y."/>
            <person name="Boore J.L."/>
            <person name="Simakov O."/>
            <person name="Marletaz F."/>
            <person name="Cho S.-J."/>
            <person name="Edsinger-Gonzales E."/>
            <person name="Havlak P."/>
            <person name="Kuo D.-H."/>
            <person name="Larsson T."/>
            <person name="Lv J."/>
            <person name="Arendt D."/>
            <person name="Savage R."/>
            <person name="Osoegawa K."/>
            <person name="de Jong P."/>
            <person name="Lindberg D.R."/>
            <person name="Seaver E.C."/>
            <person name="Weisblat D.A."/>
            <person name="Putnam N.H."/>
            <person name="Grigoriev I.V."/>
            <person name="Rokhsar D.S."/>
        </authorList>
    </citation>
    <scope>NUCLEOTIDE SEQUENCE</scope>
    <source>
        <strain evidence="3">I ESC-2004</strain>
    </source>
</reference>
<organism evidence="1">
    <name type="scientific">Capitella teleta</name>
    <name type="common">Polychaete worm</name>
    <dbReference type="NCBI Taxonomy" id="283909"/>
    <lineage>
        <taxon>Eukaryota</taxon>
        <taxon>Metazoa</taxon>
        <taxon>Spiralia</taxon>
        <taxon>Lophotrochozoa</taxon>
        <taxon>Annelida</taxon>
        <taxon>Polychaeta</taxon>
        <taxon>Sedentaria</taxon>
        <taxon>Scolecida</taxon>
        <taxon>Capitellidae</taxon>
        <taxon>Capitella</taxon>
    </lineage>
</organism>
<sequence>MVGGTVNKDTHRYIIQRMSNSVEMLCDWNLIRGSCCILGVLEKSLLSVLVCVEFGLSAIKLSEIVRLSAADSQIASMAANLVVFLQDVSNSTIISTTLTGRSGYHLQEVSSTLYTWCPPNDPQSEVSLFIEKCKQDIGDLSSLQPLRSHTISREERITLNTLRNRKDIVIKPANKGGAVVVWRKHLYIAEVEE</sequence>
<accession>R7V1S6</accession>
<protein>
    <submittedName>
        <fullName evidence="1 2">Uncharacterized protein</fullName>
    </submittedName>
</protein>
<dbReference type="HOGENOM" id="CLU_1410050_0_0_1"/>
<dbReference type="EnsemblMetazoa" id="CapteT217181">
    <property type="protein sequence ID" value="CapteP217181"/>
    <property type="gene ID" value="CapteG217181"/>
</dbReference>
<name>R7V1S6_CAPTE</name>
<dbReference type="OrthoDB" id="10029313at2759"/>
<dbReference type="AlphaFoldDB" id="R7V1S6"/>
<evidence type="ECO:0000313" key="2">
    <source>
        <dbReference type="EnsemblMetazoa" id="CapteP217181"/>
    </source>
</evidence>
<reference evidence="2" key="3">
    <citation type="submission" date="2015-06" db="UniProtKB">
        <authorList>
            <consortium name="EnsemblMetazoa"/>
        </authorList>
    </citation>
    <scope>IDENTIFICATION</scope>
</reference>
<keyword evidence="3" id="KW-1185">Reference proteome</keyword>
<evidence type="ECO:0000313" key="1">
    <source>
        <dbReference type="EMBL" id="ELU12798.1"/>
    </source>
</evidence>